<keyword evidence="2" id="KW-1185">Reference proteome</keyword>
<evidence type="ECO:0000313" key="1">
    <source>
        <dbReference type="EMBL" id="GAA5414657.1"/>
    </source>
</evidence>
<protein>
    <submittedName>
        <fullName evidence="1">Uncharacterized protein</fullName>
    </submittedName>
</protein>
<comment type="caution">
    <text evidence="1">The sequence shown here is derived from an EMBL/GenBank/DDBJ whole genome shotgun (WGS) entry which is preliminary data.</text>
</comment>
<organism evidence="1 2">
    <name type="scientific">Ureaplasma ceti</name>
    <dbReference type="NCBI Taxonomy" id="3119530"/>
    <lineage>
        <taxon>Bacteria</taxon>
        <taxon>Bacillati</taxon>
        <taxon>Mycoplasmatota</taxon>
        <taxon>Mycoplasmoidales</taxon>
        <taxon>Mycoplasmoidaceae</taxon>
        <taxon>Ureaplasma</taxon>
    </lineage>
</organism>
<proteinExistence type="predicted"/>
<reference evidence="1" key="1">
    <citation type="submission" date="2024-02" db="EMBL/GenBank/DDBJ databases">
        <title>Draft genome sequence of new strains in genus Ureaplasma.</title>
        <authorList>
            <person name="Nakajima Y."/>
            <person name="Segawa T."/>
        </authorList>
    </citation>
    <scope>NUCLEOTIDE SEQUENCE [LARGE SCALE GENOMIC DNA]</scope>
    <source>
        <strain evidence="1">OM1</strain>
    </source>
</reference>
<dbReference type="Gene3D" id="3.40.50.450">
    <property type="match status" value="1"/>
</dbReference>
<sequence>MNNLIFYILQKYHGNWEQVYHAVCNKEAIDFKLARKQALDYSPVMFWITKEDYPNKLKDIYMPPFAMFYIGNKLMINEKVLGFIGKPNKKEFDSLKEINATYVLCLERQDISRDFWNFCLQNQLRVIVLFNKGLYTQKLLHYKEALFISEHWSELWINSEGQNLERLIYAFSDIIMVDSRSEMKINNLAINQENIIKPIYCPTRLKNSEIIYNNFNKNNLTFIKKYKQIIGIN</sequence>
<dbReference type="EMBL" id="BAABQM010000002">
    <property type="protein sequence ID" value="GAA5414657.1"/>
    <property type="molecule type" value="Genomic_DNA"/>
</dbReference>
<name>A0ABP9U907_9BACT</name>
<accession>A0ABP9U907</accession>
<gene>
    <name evidence="1" type="ORF">UREOM_3680</name>
</gene>
<dbReference type="Proteomes" id="UP001449582">
    <property type="component" value="Unassembled WGS sequence"/>
</dbReference>
<evidence type="ECO:0000313" key="2">
    <source>
        <dbReference type="Proteomes" id="UP001449582"/>
    </source>
</evidence>
<dbReference type="RefSeq" id="WP_353289818.1">
    <property type="nucleotide sequence ID" value="NZ_BAABQM010000002.1"/>
</dbReference>